<dbReference type="KEGG" id="fsi:Flexsi_1359"/>
<evidence type="ECO:0000313" key="3">
    <source>
        <dbReference type="EMBL" id="AEI15009.1"/>
    </source>
</evidence>
<name>F8E7U1_FLESM</name>
<dbReference type="STRING" id="717231.Flexsi_1359"/>
<keyword evidence="1" id="KW-0472">Membrane</keyword>
<feature type="signal peptide" evidence="2">
    <location>
        <begin position="1"/>
        <end position="24"/>
    </location>
</feature>
<feature type="transmembrane region" description="Helical" evidence="1">
    <location>
        <begin position="127"/>
        <end position="149"/>
    </location>
</feature>
<feature type="transmembrane region" description="Helical" evidence="1">
    <location>
        <begin position="491"/>
        <end position="512"/>
    </location>
</feature>
<feature type="transmembrane region" description="Helical" evidence="1">
    <location>
        <begin position="524"/>
        <end position="547"/>
    </location>
</feature>
<keyword evidence="2" id="KW-0732">Signal</keyword>
<protein>
    <submittedName>
        <fullName evidence="3">Uncharacterized protein</fullName>
    </submittedName>
</protein>
<reference evidence="4" key="2">
    <citation type="submission" date="2011-06" db="EMBL/GenBank/DDBJ databases">
        <title>The complete genome of Flexistipes sinusarabici DSM 4947.</title>
        <authorList>
            <person name="Lucas S."/>
            <person name="Han J."/>
            <person name="Lapidus A."/>
            <person name="Bruce D."/>
            <person name="Goodwin L."/>
            <person name="Pitluck S."/>
            <person name="Peters L."/>
            <person name="Kyrpides N."/>
            <person name="Mavromatis K."/>
            <person name="Ivanova N."/>
            <person name="Mikhailova N."/>
            <person name="Chertkov O."/>
            <person name="Detter J.C."/>
            <person name="Tapia R."/>
            <person name="Han C."/>
            <person name="Land M."/>
            <person name="Hauser L."/>
            <person name="Markowitz V."/>
            <person name="Cheng J.-F."/>
            <person name="Hugenholtz P."/>
            <person name="Woyke T."/>
            <person name="Wu D."/>
            <person name="Spring S."/>
            <person name="Schroeder M."/>
            <person name="Brambilla E."/>
            <person name="Klenk H.-P."/>
            <person name="Eisen J.A."/>
        </authorList>
    </citation>
    <scope>NUCLEOTIDE SEQUENCE [LARGE SCALE GENOMIC DNA]</scope>
    <source>
        <strain evidence="4">DSM 4947 / MAS 10</strain>
    </source>
</reference>
<evidence type="ECO:0000313" key="4">
    <source>
        <dbReference type="Proteomes" id="UP000006621"/>
    </source>
</evidence>
<evidence type="ECO:0000256" key="1">
    <source>
        <dbReference type="SAM" id="Phobius"/>
    </source>
</evidence>
<gene>
    <name evidence="3" type="ordered locus">Flexsi_1359</name>
</gene>
<keyword evidence="1" id="KW-0812">Transmembrane</keyword>
<feature type="transmembrane region" description="Helical" evidence="1">
    <location>
        <begin position="386"/>
        <end position="406"/>
    </location>
</feature>
<feature type="chain" id="PRO_5003369214" evidence="2">
    <location>
        <begin position="25"/>
        <end position="553"/>
    </location>
</feature>
<keyword evidence="1" id="KW-1133">Transmembrane helix</keyword>
<evidence type="ECO:0000256" key="2">
    <source>
        <dbReference type="SAM" id="SignalP"/>
    </source>
</evidence>
<proteinExistence type="predicted"/>
<dbReference type="EMBL" id="CP002858">
    <property type="protein sequence ID" value="AEI15009.1"/>
    <property type="molecule type" value="Genomic_DNA"/>
</dbReference>
<dbReference type="HOGENOM" id="CLU_511652_0_0_0"/>
<dbReference type="CDD" id="cd20335">
    <property type="entry name" value="BRcat_RBR"/>
    <property type="match status" value="1"/>
</dbReference>
<dbReference type="Proteomes" id="UP000006621">
    <property type="component" value="Chromosome"/>
</dbReference>
<dbReference type="OrthoDB" id="5495317at2"/>
<feature type="transmembrane region" description="Helical" evidence="1">
    <location>
        <begin position="169"/>
        <end position="202"/>
    </location>
</feature>
<feature type="transmembrane region" description="Helical" evidence="1">
    <location>
        <begin position="208"/>
        <end position="225"/>
    </location>
</feature>
<accession>F8E7U1</accession>
<dbReference type="eggNOG" id="COG0457">
    <property type="taxonomic scope" value="Bacteria"/>
</dbReference>
<keyword evidence="4" id="KW-1185">Reference proteome</keyword>
<dbReference type="AlphaFoldDB" id="F8E7U1"/>
<dbReference type="RefSeq" id="WP_013886492.1">
    <property type="nucleotide sequence ID" value="NC_015672.1"/>
</dbReference>
<reference evidence="3 4" key="1">
    <citation type="journal article" date="2011" name="Stand. Genomic Sci.">
        <title>Genome sequence of the moderately thermophilic halophile Flexistipes sinusarabici strain (MAS10).</title>
        <authorList>
            <person name="Lapidus A."/>
            <person name="Chertkov O."/>
            <person name="Nolan M."/>
            <person name="Lucas S."/>
            <person name="Hammon N."/>
            <person name="Deshpande S."/>
            <person name="Cheng J.F."/>
            <person name="Tapia R."/>
            <person name="Han C."/>
            <person name="Goodwin L."/>
            <person name="Pitluck S."/>
            <person name="Liolios K."/>
            <person name="Pagani I."/>
            <person name="Ivanova N."/>
            <person name="Huntemann M."/>
            <person name="Mavromatis K."/>
            <person name="Mikhailova N."/>
            <person name="Pati A."/>
            <person name="Chen A."/>
            <person name="Palaniappan K."/>
            <person name="Land M."/>
            <person name="Hauser L."/>
            <person name="Brambilla E.M."/>
            <person name="Rohde M."/>
            <person name="Abt B."/>
            <person name="Spring S."/>
            <person name="Goker M."/>
            <person name="Bristow J."/>
            <person name="Eisen J.A."/>
            <person name="Markowitz V."/>
            <person name="Hugenholtz P."/>
            <person name="Kyrpides N.C."/>
            <person name="Klenk H.P."/>
            <person name="Woyke T."/>
        </authorList>
    </citation>
    <scope>NUCLEOTIDE SEQUENCE [LARGE SCALE GENOMIC DNA]</scope>
    <source>
        <strain evidence="4">DSM 4947 / MAS 10</strain>
    </source>
</reference>
<sequence>MSPYKIFLFSLLFLLSTTLIPAWAQNEDISKYPETIRKGIVNVKNNFSSRSIDKLYTEFTRHKGIDDPIIAYSLVEIALNHEDKLNGNIIDSITRFAPGESSKIRAVLSGSFLYKLFHYYSFFNSHILLQSASIIASIFVFILFVYLLIKNIHIFFHSHKNIPILFNGIKFVLFFGLLTSMLLIFPLNKMLVFAIFTLILLIPETGAGRYFCIIVIILCVSVLPFKSNIKTNEELQIYNDVALKPLSTEYMQKIWEESGEPPLLKTMLFLKAPETFSYNAAQFTPQNKTEAVNFASSALYNGNTERFNKIVSDFSLSDNPVIIMNMNAFFMQNFMYEQYENYIEKLYKYPKYYNVFQNNQLKLGRTSFFPYHKDTVILQPSYSFNWYASTIYAFLLLMAIILHFAFSRRRIVKCKSCGKTFCRICDEGHLNESTCSLCRNINSRYSTADPSVLVKKKIQAEKYKSFRGTLSFFLTLLLPGCGLIYNGYLVLGVILTLIFSKVIFILLLKFNVFLWPLNLGIQYAVMPGIIVLFIIFTAVYLLSFLFIRRNYGS</sequence>
<feature type="transmembrane region" description="Helical" evidence="1">
    <location>
        <begin position="465"/>
        <end position="485"/>
    </location>
</feature>
<organism evidence="3 4">
    <name type="scientific">Flexistipes sinusarabici (strain ATCC 49648 / DSM 4947 / MAS 10)</name>
    <dbReference type="NCBI Taxonomy" id="717231"/>
    <lineage>
        <taxon>Bacteria</taxon>
        <taxon>Pseudomonadati</taxon>
        <taxon>Deferribacterota</taxon>
        <taxon>Deferribacteres</taxon>
        <taxon>Deferribacterales</taxon>
        <taxon>Flexistipitaceae</taxon>
        <taxon>Flexistipes</taxon>
    </lineage>
</organism>